<dbReference type="Proteomes" id="UP000373269">
    <property type="component" value="Chromosome"/>
</dbReference>
<dbReference type="EMBL" id="CP045835">
    <property type="protein sequence ID" value="QGG52217.1"/>
    <property type="molecule type" value="Genomic_DNA"/>
</dbReference>
<reference evidence="2 4" key="1">
    <citation type="submission" date="2019-11" db="EMBL/GenBank/DDBJ databases">
        <title>Whole Genome Sequencing and Comparative Genomic Analyses of Lysinibacillus pakistanensis LZH-9, a Halotolerant Strain with Excellent COD Removal Capability.</title>
        <authorList>
            <person name="Zhou H."/>
        </authorList>
    </citation>
    <scope>NUCLEOTIDE SEQUENCE [LARGE SCALE GENOMIC DNA]</scope>
    <source>
        <strain evidence="2 4">LZH-9</strain>
    </source>
</reference>
<name>A0AAX3WPX3_9BACI</name>
<keyword evidence="4" id="KW-1185">Reference proteome</keyword>
<evidence type="ECO:0000313" key="3">
    <source>
        <dbReference type="EMBL" id="WHY49895.1"/>
    </source>
</evidence>
<dbReference type="EMBL" id="CP126101">
    <property type="protein sequence ID" value="WHY49895.1"/>
    <property type="molecule type" value="Genomic_DNA"/>
</dbReference>
<protein>
    <recommendedName>
        <fullName evidence="6">DNA helicase</fullName>
    </recommendedName>
</protein>
<evidence type="ECO:0000313" key="4">
    <source>
        <dbReference type="Proteomes" id="UP000373269"/>
    </source>
</evidence>
<gene>
    <name evidence="2" type="ORF">GDS87_15290</name>
    <name evidence="3" type="ORF">QNH24_16335</name>
</gene>
<evidence type="ECO:0000256" key="1">
    <source>
        <dbReference type="SAM" id="Phobius"/>
    </source>
</evidence>
<feature type="transmembrane region" description="Helical" evidence="1">
    <location>
        <begin position="109"/>
        <end position="125"/>
    </location>
</feature>
<feature type="transmembrane region" description="Helical" evidence="1">
    <location>
        <begin position="48"/>
        <end position="69"/>
    </location>
</feature>
<keyword evidence="1" id="KW-0472">Membrane</keyword>
<dbReference type="RefSeq" id="WP_054771000.1">
    <property type="nucleotide sequence ID" value="NZ_CP045835.1"/>
</dbReference>
<organism evidence="3 5">
    <name type="scientific">Lysinibacillus pakistanensis</name>
    <dbReference type="NCBI Taxonomy" id="759811"/>
    <lineage>
        <taxon>Bacteria</taxon>
        <taxon>Bacillati</taxon>
        <taxon>Bacillota</taxon>
        <taxon>Bacilli</taxon>
        <taxon>Bacillales</taxon>
        <taxon>Bacillaceae</taxon>
        <taxon>Lysinibacillus</taxon>
    </lineage>
</organism>
<accession>A0AAX3WPX3</accession>
<reference evidence="3" key="2">
    <citation type="submission" date="2023-05" db="EMBL/GenBank/DDBJ databases">
        <title>Comparative genomics of Bacillaceae isolates and their secondary metabolite potential.</title>
        <authorList>
            <person name="Song L."/>
            <person name="Nielsen L.J."/>
            <person name="Mohite O."/>
            <person name="Xu X."/>
            <person name="Weber T."/>
            <person name="Kovacs A.T."/>
        </authorList>
    </citation>
    <scope>NUCLEOTIDE SEQUENCE</scope>
    <source>
        <strain evidence="3">LY1</strain>
    </source>
</reference>
<keyword evidence="1" id="KW-0812">Transmembrane</keyword>
<feature type="transmembrane region" description="Helical" evidence="1">
    <location>
        <begin position="76"/>
        <end position="97"/>
    </location>
</feature>
<dbReference type="Proteomes" id="UP001178322">
    <property type="component" value="Chromosome"/>
</dbReference>
<sequence>MKIASITSLVSALVLALCLKGLHYFHLIKWSPVGFYKKLGLFQESSKLFHWSFLILCLFIIGFLLFIVLRYVYIIPAVLSSFLLGLFVTITLEWVVLDLPLQLSSFKKLSIPFMVVVICLLRFLLETANFHQKEHTAQK</sequence>
<proteinExistence type="predicted"/>
<evidence type="ECO:0008006" key="6">
    <source>
        <dbReference type="Google" id="ProtNLM"/>
    </source>
</evidence>
<dbReference type="AlphaFoldDB" id="A0AAX3WPX3"/>
<evidence type="ECO:0000313" key="2">
    <source>
        <dbReference type="EMBL" id="QGG52217.1"/>
    </source>
</evidence>
<keyword evidence="1" id="KW-1133">Transmembrane helix</keyword>
<evidence type="ECO:0000313" key="5">
    <source>
        <dbReference type="Proteomes" id="UP001178322"/>
    </source>
</evidence>